<reference evidence="1 2" key="1">
    <citation type="submission" date="2020-09" db="EMBL/GenBank/DDBJ databases">
        <title>De no assembly of potato wild relative species, Solanum commersonii.</title>
        <authorList>
            <person name="Cho K."/>
        </authorList>
    </citation>
    <scope>NUCLEOTIDE SEQUENCE [LARGE SCALE GENOMIC DNA]</scope>
    <source>
        <strain evidence="1">LZ3.2</strain>
        <tissue evidence="1">Leaf</tissue>
    </source>
</reference>
<evidence type="ECO:0000313" key="1">
    <source>
        <dbReference type="EMBL" id="KAG5584809.1"/>
    </source>
</evidence>
<dbReference type="Proteomes" id="UP000824120">
    <property type="component" value="Chromosome 9"/>
</dbReference>
<dbReference type="EMBL" id="JACXVP010000009">
    <property type="protein sequence ID" value="KAG5584809.1"/>
    <property type="molecule type" value="Genomic_DNA"/>
</dbReference>
<gene>
    <name evidence="1" type="ORF">H5410_045243</name>
</gene>
<keyword evidence="2" id="KW-1185">Reference proteome</keyword>
<accession>A0A9J5X8Z9</accession>
<proteinExistence type="predicted"/>
<organism evidence="1 2">
    <name type="scientific">Solanum commersonii</name>
    <name type="common">Commerson's wild potato</name>
    <name type="synonym">Commerson's nightshade</name>
    <dbReference type="NCBI Taxonomy" id="4109"/>
    <lineage>
        <taxon>Eukaryota</taxon>
        <taxon>Viridiplantae</taxon>
        <taxon>Streptophyta</taxon>
        <taxon>Embryophyta</taxon>
        <taxon>Tracheophyta</taxon>
        <taxon>Spermatophyta</taxon>
        <taxon>Magnoliopsida</taxon>
        <taxon>eudicotyledons</taxon>
        <taxon>Gunneridae</taxon>
        <taxon>Pentapetalae</taxon>
        <taxon>asterids</taxon>
        <taxon>lamiids</taxon>
        <taxon>Solanales</taxon>
        <taxon>Solanaceae</taxon>
        <taxon>Solanoideae</taxon>
        <taxon>Solaneae</taxon>
        <taxon>Solanum</taxon>
    </lineage>
</organism>
<sequence>MSIESEILFKIGSVLMTYHPNNDSVRFLKVPNRDHLGEAKNYIDILVGPLSQKISVIYVVRGLQKCCCIHVGSSKIHYFWRIQYTSVDIFK</sequence>
<evidence type="ECO:0000313" key="2">
    <source>
        <dbReference type="Proteomes" id="UP000824120"/>
    </source>
</evidence>
<comment type="caution">
    <text evidence="1">The sequence shown here is derived from an EMBL/GenBank/DDBJ whole genome shotgun (WGS) entry which is preliminary data.</text>
</comment>
<protein>
    <submittedName>
        <fullName evidence="1">Uncharacterized protein</fullName>
    </submittedName>
</protein>
<name>A0A9J5X8Z9_SOLCO</name>
<dbReference type="AlphaFoldDB" id="A0A9J5X8Z9"/>